<sequence>TPLGTSPLAAEAYRGSSELLHLYPDGSAKKLRTAIGDRYGLDPKRIVCGNGSDDLLYLLATAFAGTGDEVLLTKHAFAMYEIAARSVGATPVIAPACSLGSDVDSLLKHTTLNTRMCYLANPNNPTGTFMPSKEVERLRDGLPDHVVLVIDAAYAEYVRREDYSDGIELVDRYDNVIVTRTFSKIYGLAALRLGWLYGPPEVIEALNRIRCPFNANGAAQAAGIAALSDTAFVEAAVTHNEKWRPWLEMELEAIGLIVHPSIGNFVLVEFERSSGRSAKEVYEYLLRNGVVGRELSGYDLEDYLRFTVGLEEDNRLLIDLLSEFLVSANQ</sequence>
<evidence type="ECO:0000256" key="1">
    <source>
        <dbReference type="ARBA" id="ARBA00001933"/>
    </source>
</evidence>
<dbReference type="InterPro" id="IPR015422">
    <property type="entry name" value="PyrdxlP-dep_Trfase_small"/>
</dbReference>
<dbReference type="AlphaFoldDB" id="A0A382M526"/>
<dbReference type="Pfam" id="PF00155">
    <property type="entry name" value="Aminotran_1_2"/>
    <property type="match status" value="1"/>
</dbReference>
<evidence type="ECO:0000259" key="5">
    <source>
        <dbReference type="Pfam" id="PF00155"/>
    </source>
</evidence>
<organism evidence="6">
    <name type="scientific">marine metagenome</name>
    <dbReference type="NCBI Taxonomy" id="408172"/>
    <lineage>
        <taxon>unclassified sequences</taxon>
        <taxon>metagenomes</taxon>
        <taxon>ecological metagenomes</taxon>
    </lineage>
</organism>
<dbReference type="HAMAP" id="MF_01023">
    <property type="entry name" value="HisC_aminotrans_2"/>
    <property type="match status" value="1"/>
</dbReference>
<dbReference type="InterPro" id="IPR015421">
    <property type="entry name" value="PyrdxlP-dep_Trfase_major"/>
</dbReference>
<evidence type="ECO:0000256" key="4">
    <source>
        <dbReference type="ARBA" id="ARBA00022898"/>
    </source>
</evidence>
<comment type="cofactor">
    <cofactor evidence="1">
        <name>pyridoxal 5'-phosphate</name>
        <dbReference type="ChEBI" id="CHEBI:597326"/>
    </cofactor>
</comment>
<accession>A0A382M526</accession>
<dbReference type="GO" id="GO:0030170">
    <property type="term" value="F:pyridoxal phosphate binding"/>
    <property type="evidence" value="ECO:0007669"/>
    <property type="project" value="InterPro"/>
</dbReference>
<dbReference type="Gene3D" id="3.90.1150.10">
    <property type="entry name" value="Aspartate Aminotransferase, domain 1"/>
    <property type="match status" value="1"/>
</dbReference>
<gene>
    <name evidence="6" type="ORF">METZ01_LOCUS296644</name>
</gene>
<dbReference type="EMBL" id="UINC01091203">
    <property type="protein sequence ID" value="SVC43790.1"/>
    <property type="molecule type" value="Genomic_DNA"/>
</dbReference>
<keyword evidence="4" id="KW-0663">Pyridoxal phosphate</keyword>
<protein>
    <recommendedName>
        <fullName evidence="5">Aminotransferase class I/classII large domain-containing protein</fullName>
    </recommendedName>
</protein>
<reference evidence="6" key="1">
    <citation type="submission" date="2018-05" db="EMBL/GenBank/DDBJ databases">
        <authorList>
            <person name="Lanie J.A."/>
            <person name="Ng W.-L."/>
            <person name="Kazmierczak K.M."/>
            <person name="Andrzejewski T.M."/>
            <person name="Davidsen T.M."/>
            <person name="Wayne K.J."/>
            <person name="Tettelin H."/>
            <person name="Glass J.I."/>
            <person name="Rusch D."/>
            <person name="Podicherti R."/>
            <person name="Tsui H.-C.T."/>
            <person name="Winkler M.E."/>
        </authorList>
    </citation>
    <scope>NUCLEOTIDE SEQUENCE</scope>
</reference>
<evidence type="ECO:0000256" key="3">
    <source>
        <dbReference type="ARBA" id="ARBA00022679"/>
    </source>
</evidence>
<dbReference type="SUPFAM" id="SSF53383">
    <property type="entry name" value="PLP-dependent transferases"/>
    <property type="match status" value="1"/>
</dbReference>
<evidence type="ECO:0000313" key="6">
    <source>
        <dbReference type="EMBL" id="SVC43790.1"/>
    </source>
</evidence>
<dbReference type="GO" id="GO:0000105">
    <property type="term" value="P:L-histidine biosynthetic process"/>
    <property type="evidence" value="ECO:0007669"/>
    <property type="project" value="InterPro"/>
</dbReference>
<name>A0A382M526_9ZZZZ</name>
<dbReference type="InterPro" id="IPR005861">
    <property type="entry name" value="HisP_aminotrans"/>
</dbReference>
<dbReference type="InterPro" id="IPR015424">
    <property type="entry name" value="PyrdxlP-dep_Trfase"/>
</dbReference>
<evidence type="ECO:0000256" key="2">
    <source>
        <dbReference type="ARBA" id="ARBA00022576"/>
    </source>
</evidence>
<dbReference type="CDD" id="cd00609">
    <property type="entry name" value="AAT_like"/>
    <property type="match status" value="1"/>
</dbReference>
<keyword evidence="3" id="KW-0808">Transferase</keyword>
<dbReference type="InterPro" id="IPR050106">
    <property type="entry name" value="HistidinolP_aminotransfase"/>
</dbReference>
<keyword evidence="2" id="KW-0032">Aminotransferase</keyword>
<dbReference type="GO" id="GO:0004400">
    <property type="term" value="F:histidinol-phosphate transaminase activity"/>
    <property type="evidence" value="ECO:0007669"/>
    <property type="project" value="InterPro"/>
</dbReference>
<feature type="non-terminal residue" evidence="6">
    <location>
        <position position="1"/>
    </location>
</feature>
<proteinExistence type="inferred from homology"/>
<dbReference type="PANTHER" id="PTHR43643">
    <property type="entry name" value="HISTIDINOL-PHOSPHATE AMINOTRANSFERASE 2"/>
    <property type="match status" value="1"/>
</dbReference>
<dbReference type="Gene3D" id="3.40.640.10">
    <property type="entry name" value="Type I PLP-dependent aspartate aminotransferase-like (Major domain)"/>
    <property type="match status" value="1"/>
</dbReference>
<feature type="domain" description="Aminotransferase class I/classII large" evidence="5">
    <location>
        <begin position="10"/>
        <end position="314"/>
    </location>
</feature>
<dbReference type="InterPro" id="IPR004839">
    <property type="entry name" value="Aminotransferase_I/II_large"/>
</dbReference>
<dbReference type="PANTHER" id="PTHR43643:SF3">
    <property type="entry name" value="HISTIDINOL-PHOSPHATE AMINOTRANSFERASE"/>
    <property type="match status" value="1"/>
</dbReference>